<dbReference type="InterPro" id="IPR014223">
    <property type="entry name" value="ABC_CydC/D"/>
</dbReference>
<dbReference type="Proteomes" id="UP001256588">
    <property type="component" value="Unassembled WGS sequence"/>
</dbReference>
<dbReference type="InterPro" id="IPR039421">
    <property type="entry name" value="Type_1_exporter"/>
</dbReference>
<dbReference type="GO" id="GO:0005524">
    <property type="term" value="F:ATP binding"/>
    <property type="evidence" value="ECO:0007669"/>
    <property type="project" value="UniProtKB-KW"/>
</dbReference>
<dbReference type="InterPro" id="IPR003593">
    <property type="entry name" value="AAA+_ATPase"/>
</dbReference>
<dbReference type="PROSITE" id="PS50929">
    <property type="entry name" value="ABC_TM1F"/>
    <property type="match status" value="1"/>
</dbReference>
<proteinExistence type="predicted"/>
<dbReference type="Gene3D" id="1.20.1560.10">
    <property type="entry name" value="ABC transporter type 1, transmembrane domain"/>
    <property type="match status" value="1"/>
</dbReference>
<evidence type="ECO:0000256" key="4">
    <source>
        <dbReference type="ARBA" id="ARBA00022840"/>
    </source>
</evidence>
<name>A0ABU1XVK2_9GAMM</name>
<feature type="transmembrane region" description="Helical" evidence="7">
    <location>
        <begin position="145"/>
        <end position="162"/>
    </location>
</feature>
<feature type="transmembrane region" description="Helical" evidence="7">
    <location>
        <begin position="168"/>
        <end position="187"/>
    </location>
</feature>
<dbReference type="InterPro" id="IPR036640">
    <property type="entry name" value="ABC1_TM_sf"/>
</dbReference>
<comment type="caution">
    <text evidence="10">The sequence shown here is derived from an EMBL/GenBank/DDBJ whole genome shotgun (WGS) entry which is preliminary data.</text>
</comment>
<evidence type="ECO:0000256" key="3">
    <source>
        <dbReference type="ARBA" id="ARBA00022741"/>
    </source>
</evidence>
<dbReference type="PANTHER" id="PTHR24221:SF654">
    <property type="entry name" value="ATP-BINDING CASSETTE SUB-FAMILY B MEMBER 6"/>
    <property type="match status" value="1"/>
</dbReference>
<evidence type="ECO:0000256" key="7">
    <source>
        <dbReference type="SAM" id="Phobius"/>
    </source>
</evidence>
<keyword evidence="3" id="KW-0547">Nucleotide-binding</keyword>
<dbReference type="PROSITE" id="PS00211">
    <property type="entry name" value="ABC_TRANSPORTER_1"/>
    <property type="match status" value="1"/>
</dbReference>
<dbReference type="NCBIfam" id="TIGR02868">
    <property type="entry name" value="CydC"/>
    <property type="match status" value="1"/>
</dbReference>
<comment type="subcellular location">
    <subcellularLocation>
        <location evidence="1">Cell membrane</location>
        <topology evidence="1">Multi-pass membrane protein</topology>
    </subcellularLocation>
</comment>
<feature type="transmembrane region" description="Helical" evidence="7">
    <location>
        <begin position="285"/>
        <end position="308"/>
    </location>
</feature>
<keyword evidence="2 7" id="KW-0812">Transmembrane</keyword>
<keyword evidence="6 7" id="KW-0472">Membrane</keyword>
<dbReference type="PROSITE" id="PS50893">
    <property type="entry name" value="ABC_TRANSPORTER_2"/>
    <property type="match status" value="1"/>
</dbReference>
<evidence type="ECO:0000256" key="2">
    <source>
        <dbReference type="ARBA" id="ARBA00022692"/>
    </source>
</evidence>
<evidence type="ECO:0000256" key="1">
    <source>
        <dbReference type="ARBA" id="ARBA00004651"/>
    </source>
</evidence>
<evidence type="ECO:0000313" key="11">
    <source>
        <dbReference type="Proteomes" id="UP001256588"/>
    </source>
</evidence>
<gene>
    <name evidence="10" type="ORF">J2W68_001493</name>
</gene>
<keyword evidence="11" id="KW-1185">Reference proteome</keyword>
<feature type="transmembrane region" description="Helical" evidence="7">
    <location>
        <begin position="253"/>
        <end position="279"/>
    </location>
</feature>
<feature type="transmembrane region" description="Helical" evidence="7">
    <location>
        <begin position="21"/>
        <end position="40"/>
    </location>
</feature>
<dbReference type="SMART" id="SM00382">
    <property type="entry name" value="AAA"/>
    <property type="match status" value="1"/>
</dbReference>
<accession>A0ABU1XVK2</accession>
<dbReference type="InterPro" id="IPR017871">
    <property type="entry name" value="ABC_transporter-like_CS"/>
</dbReference>
<keyword evidence="5 7" id="KW-1133">Transmembrane helix</keyword>
<dbReference type="InterPro" id="IPR003439">
    <property type="entry name" value="ABC_transporter-like_ATP-bd"/>
</dbReference>
<evidence type="ECO:0000313" key="10">
    <source>
        <dbReference type="EMBL" id="MDR7192777.1"/>
    </source>
</evidence>
<evidence type="ECO:0000256" key="5">
    <source>
        <dbReference type="ARBA" id="ARBA00022989"/>
    </source>
</evidence>
<dbReference type="Gene3D" id="3.40.50.300">
    <property type="entry name" value="P-loop containing nucleotide triphosphate hydrolases"/>
    <property type="match status" value="1"/>
</dbReference>
<evidence type="ECO:0000256" key="6">
    <source>
        <dbReference type="ARBA" id="ARBA00023136"/>
    </source>
</evidence>
<dbReference type="Pfam" id="PF00005">
    <property type="entry name" value="ABC_tran"/>
    <property type="match status" value="1"/>
</dbReference>
<evidence type="ECO:0000259" key="8">
    <source>
        <dbReference type="PROSITE" id="PS50893"/>
    </source>
</evidence>
<reference evidence="10 11" key="1">
    <citation type="submission" date="2023-07" db="EMBL/GenBank/DDBJ databases">
        <title>Sorghum-associated microbial communities from plants grown in Nebraska, USA.</title>
        <authorList>
            <person name="Schachtman D."/>
        </authorList>
    </citation>
    <scope>NUCLEOTIDE SEQUENCE [LARGE SCALE GENOMIC DNA]</scope>
    <source>
        <strain evidence="10 11">4099</strain>
    </source>
</reference>
<feature type="domain" description="ABC transporter" evidence="8">
    <location>
        <begin position="343"/>
        <end position="566"/>
    </location>
</feature>
<dbReference type="PANTHER" id="PTHR24221">
    <property type="entry name" value="ATP-BINDING CASSETTE SUB-FAMILY B"/>
    <property type="match status" value="1"/>
</dbReference>
<sequence length="566" mass="59908">MSGQDLSRIQSTRLLLRGHRRGVLLAVALMLLTLVAGVGLLGVSGAFLTGAALTYGVLGSFNFFTPSAGIRGLTLARIVSRYLEKLLGHDTMLRIARDLRSWFFARALRLSPAQLGRLRTGDLLARLLDDIDAVDGLLLRATGPLLALLGIGVFGLGVVAWLHPPSAAWLALIAVLLAIGVPACVAWRRAAEETLRAQRRAALRARLHELYEGCADLAALDATAGWLARVEADANDVADLERTRRRRLADAQALHGGIAAVGLLGLLWSVATGFTAGALPAAHAAAIFFIAIGLFEAWAGAGLAWQALLAARASITRLDAVAGASPAVQDPAHPVAVPAHGALRFEDVRFAWAADARPVLDGLDLSIAPGERIAISGDSGAGKSTLSALLLRSAEAQAGQVTWAGVDLRAMAQSDWYARIAWLPQNAPVFAGRVRDNLMFGAPQADDATLWAMLAQVRLQGWAERIGGLDAWVGEAGVTMSAGQARRLALARALLRDAPLVVLDEPTEGLDHDTADALLRELPELLAGRSLLLITHGALPPGLVDRHLWLRDGRLHDVPRAQTASV</sequence>
<evidence type="ECO:0000259" key="9">
    <source>
        <dbReference type="PROSITE" id="PS50929"/>
    </source>
</evidence>
<dbReference type="SUPFAM" id="SSF90123">
    <property type="entry name" value="ABC transporter transmembrane region"/>
    <property type="match status" value="1"/>
</dbReference>
<keyword evidence="4 10" id="KW-0067">ATP-binding</keyword>
<dbReference type="EMBL" id="JAVDWO010000005">
    <property type="protein sequence ID" value="MDR7192777.1"/>
    <property type="molecule type" value="Genomic_DNA"/>
</dbReference>
<dbReference type="InterPro" id="IPR011527">
    <property type="entry name" value="ABC1_TM_dom"/>
</dbReference>
<dbReference type="InterPro" id="IPR027417">
    <property type="entry name" value="P-loop_NTPase"/>
</dbReference>
<dbReference type="Pfam" id="PF00664">
    <property type="entry name" value="ABC_membrane"/>
    <property type="match status" value="1"/>
</dbReference>
<protein>
    <submittedName>
        <fullName evidence="10">ATP-binding cassette subfamily C protein CydC</fullName>
    </submittedName>
</protein>
<feature type="transmembrane region" description="Helical" evidence="7">
    <location>
        <begin position="46"/>
        <end position="64"/>
    </location>
</feature>
<feature type="domain" description="ABC transmembrane type-1" evidence="9">
    <location>
        <begin position="29"/>
        <end position="310"/>
    </location>
</feature>
<dbReference type="SUPFAM" id="SSF52540">
    <property type="entry name" value="P-loop containing nucleoside triphosphate hydrolases"/>
    <property type="match status" value="1"/>
</dbReference>
<organism evidence="10 11">
    <name type="scientific">Luteimonas terrae</name>
    <dbReference type="NCBI Taxonomy" id="1530191"/>
    <lineage>
        <taxon>Bacteria</taxon>
        <taxon>Pseudomonadati</taxon>
        <taxon>Pseudomonadota</taxon>
        <taxon>Gammaproteobacteria</taxon>
        <taxon>Lysobacterales</taxon>
        <taxon>Lysobacteraceae</taxon>
        <taxon>Luteimonas</taxon>
    </lineage>
</organism>